<evidence type="ECO:0000313" key="11">
    <source>
        <dbReference type="Proteomes" id="UP000886883"/>
    </source>
</evidence>
<evidence type="ECO:0000256" key="5">
    <source>
        <dbReference type="ARBA" id="ARBA00023136"/>
    </source>
</evidence>
<evidence type="ECO:0000256" key="4">
    <source>
        <dbReference type="ARBA" id="ARBA00022989"/>
    </source>
</evidence>
<keyword evidence="2" id="KW-1003">Cell membrane</keyword>
<gene>
    <name evidence="10" type="ORF">H9763_09445</name>
</gene>
<keyword evidence="4 7" id="KW-1133">Transmembrane helix</keyword>
<evidence type="ECO:0000256" key="3">
    <source>
        <dbReference type="ARBA" id="ARBA00022692"/>
    </source>
</evidence>
<dbReference type="AlphaFoldDB" id="A0A9D2MT27"/>
<comment type="caution">
    <text evidence="10">The sequence shown here is derived from an EMBL/GenBank/DDBJ whole genome shotgun (WGS) entry which is preliminary data.</text>
</comment>
<dbReference type="GO" id="GO:0005886">
    <property type="term" value="C:plasma membrane"/>
    <property type="evidence" value="ECO:0007669"/>
    <property type="project" value="UniProtKB-SubCell"/>
</dbReference>
<feature type="transmembrane region" description="Helical" evidence="7">
    <location>
        <begin position="444"/>
        <end position="468"/>
    </location>
</feature>
<feature type="domain" description="Type II secretion system protein GspF" evidence="8">
    <location>
        <begin position="330"/>
        <end position="462"/>
    </location>
</feature>
<dbReference type="Pfam" id="PF00482">
    <property type="entry name" value="T2SSF"/>
    <property type="match status" value="1"/>
</dbReference>
<feature type="region of interest" description="Disordered" evidence="6">
    <location>
        <begin position="1"/>
        <end position="22"/>
    </location>
</feature>
<sequence length="470" mass="52126">MTAGGRKGERRERTLKQGTKRDAWDLLERPAAWLWKRQEARGRPGGSAAGRKRMEALSALYGQAGAREEYRRFQIGRYERLLALLLAGTGLTAALLAASWLGEREAVDKLKRPVAGEGGRSVSLDVQIGEEAPEQVSLNVPERAFSPEEEDWLLEEASSRLSSQMEGEGWDPDAVRSDLELPRELCGGLVEVTWQSSDYDLMDGSGKIREQLLPEEGEAVTLTAVLSCGEDSRTLTFPLRLVPEETGASARLLREVGRRMEEDSGEEEVPLPAEFEGQKVSWYEPASAPFAWSALLTAAGCLALYAAWDRDLLEEGKRRREELALAYPSFLAKTALFAGTGMPLRTIFFRMAKDGQKRGAGPVEEELLRACREMESGVTQLQAIESFGRRCGLPQYKKYASLLSQNLQRGTGGLLEALNREAEDAFEERKRYAKRRGDEAQTRLLAPMLMMLAVIMMLILVPACFSFGGI</sequence>
<name>A0A9D2MT27_9FIRM</name>
<evidence type="ECO:0000256" key="7">
    <source>
        <dbReference type="SAM" id="Phobius"/>
    </source>
</evidence>
<proteinExistence type="predicted"/>
<evidence type="ECO:0000256" key="6">
    <source>
        <dbReference type="SAM" id="MobiDB-lite"/>
    </source>
</evidence>
<evidence type="ECO:0000256" key="2">
    <source>
        <dbReference type="ARBA" id="ARBA00022475"/>
    </source>
</evidence>
<evidence type="ECO:0000256" key="1">
    <source>
        <dbReference type="ARBA" id="ARBA00004651"/>
    </source>
</evidence>
<dbReference type="PANTHER" id="PTHR35007:SF2">
    <property type="entry name" value="PILUS ASSEMBLE PROTEIN"/>
    <property type="match status" value="1"/>
</dbReference>
<dbReference type="InterPro" id="IPR018076">
    <property type="entry name" value="T2SS_GspF_dom"/>
</dbReference>
<feature type="transmembrane region" description="Helical" evidence="7">
    <location>
        <begin position="81"/>
        <end position="102"/>
    </location>
</feature>
<organism evidence="10 11">
    <name type="scientific">Candidatus Eisenbergiella merdigallinarum</name>
    <dbReference type="NCBI Taxonomy" id="2838552"/>
    <lineage>
        <taxon>Bacteria</taxon>
        <taxon>Bacillati</taxon>
        <taxon>Bacillota</taxon>
        <taxon>Clostridia</taxon>
        <taxon>Lachnospirales</taxon>
        <taxon>Lachnospiraceae</taxon>
        <taxon>Eisenbergiella</taxon>
    </lineage>
</organism>
<dbReference type="EMBL" id="DWXE01000039">
    <property type="protein sequence ID" value="HJB91668.1"/>
    <property type="molecule type" value="Genomic_DNA"/>
</dbReference>
<evidence type="ECO:0000259" key="9">
    <source>
        <dbReference type="Pfam" id="PF20578"/>
    </source>
</evidence>
<dbReference type="Pfam" id="PF20578">
    <property type="entry name" value="aBig_2"/>
    <property type="match status" value="1"/>
</dbReference>
<accession>A0A9D2MT27</accession>
<reference evidence="10" key="2">
    <citation type="submission" date="2021-04" db="EMBL/GenBank/DDBJ databases">
        <authorList>
            <person name="Gilroy R."/>
        </authorList>
    </citation>
    <scope>NUCLEOTIDE SEQUENCE</scope>
    <source>
        <strain evidence="10">USAMLcec3-2134</strain>
    </source>
</reference>
<dbReference type="Proteomes" id="UP000886883">
    <property type="component" value="Unassembled WGS sequence"/>
</dbReference>
<protein>
    <submittedName>
        <fullName evidence="10">Type II secretion system F family protein</fullName>
    </submittedName>
</protein>
<keyword evidence="5 7" id="KW-0472">Membrane</keyword>
<dbReference type="PANTHER" id="PTHR35007">
    <property type="entry name" value="INTEGRAL MEMBRANE PROTEIN-RELATED"/>
    <property type="match status" value="1"/>
</dbReference>
<evidence type="ECO:0000313" key="10">
    <source>
        <dbReference type="EMBL" id="HJB91668.1"/>
    </source>
</evidence>
<keyword evidence="3 7" id="KW-0812">Transmembrane</keyword>
<feature type="domain" description="Atrophied bacterial Ig" evidence="9">
    <location>
        <begin position="169"/>
        <end position="241"/>
    </location>
</feature>
<dbReference type="InterPro" id="IPR046780">
    <property type="entry name" value="aBig_2"/>
</dbReference>
<reference evidence="10" key="1">
    <citation type="journal article" date="2021" name="PeerJ">
        <title>Extensive microbial diversity within the chicken gut microbiome revealed by metagenomics and culture.</title>
        <authorList>
            <person name="Gilroy R."/>
            <person name="Ravi A."/>
            <person name="Getino M."/>
            <person name="Pursley I."/>
            <person name="Horton D.L."/>
            <person name="Alikhan N.F."/>
            <person name="Baker D."/>
            <person name="Gharbi K."/>
            <person name="Hall N."/>
            <person name="Watson M."/>
            <person name="Adriaenssens E.M."/>
            <person name="Foster-Nyarko E."/>
            <person name="Jarju S."/>
            <person name="Secka A."/>
            <person name="Antonio M."/>
            <person name="Oren A."/>
            <person name="Chaudhuri R.R."/>
            <person name="La Ragione R."/>
            <person name="Hildebrand F."/>
            <person name="Pallen M.J."/>
        </authorList>
    </citation>
    <scope>NUCLEOTIDE SEQUENCE</scope>
    <source>
        <strain evidence="10">USAMLcec3-2134</strain>
    </source>
</reference>
<comment type="subcellular location">
    <subcellularLocation>
        <location evidence="1">Cell membrane</location>
        <topology evidence="1">Multi-pass membrane protein</topology>
    </subcellularLocation>
</comment>
<evidence type="ECO:0000259" key="8">
    <source>
        <dbReference type="Pfam" id="PF00482"/>
    </source>
</evidence>